<dbReference type="Proteomes" id="UP000243739">
    <property type="component" value="Unassembled WGS sequence"/>
</dbReference>
<gene>
    <name evidence="1" type="ORF">BHF71_10555</name>
</gene>
<sequence>MKKVSLFFSIFYLVIIAGCQNDPPLNGRWELYESNGIPPSQIEKNVIWEFEDGLIRLTTPFQENLEGKYYIDSSEKPLKIKLEINKDEEFSIIYAIFELKDDTLIIKGKQDGEEIYSKNFNEEDGFDIVKFKKIN</sequence>
<name>A0A1D2YTE3_9BACI</name>
<dbReference type="EMBL" id="MIJF01000043">
    <property type="protein sequence ID" value="OEF98959.1"/>
    <property type="molecule type" value="Genomic_DNA"/>
</dbReference>
<dbReference type="STRING" id="337097.BHF71_10555"/>
<evidence type="ECO:0000313" key="2">
    <source>
        <dbReference type="Proteomes" id="UP000243739"/>
    </source>
</evidence>
<accession>A0A1D2YTE3</accession>
<evidence type="ECO:0008006" key="3">
    <source>
        <dbReference type="Google" id="ProtNLM"/>
    </source>
</evidence>
<dbReference type="RefSeq" id="WP_069657177.1">
    <property type="nucleotide sequence ID" value="NZ_MIJF01000043.1"/>
</dbReference>
<proteinExistence type="predicted"/>
<organism evidence="1 2">
    <name type="scientific">Vulcanibacillus modesticaldus</name>
    <dbReference type="NCBI Taxonomy" id="337097"/>
    <lineage>
        <taxon>Bacteria</taxon>
        <taxon>Bacillati</taxon>
        <taxon>Bacillota</taxon>
        <taxon>Bacilli</taxon>
        <taxon>Bacillales</taxon>
        <taxon>Bacillaceae</taxon>
        <taxon>Vulcanibacillus</taxon>
    </lineage>
</organism>
<protein>
    <recommendedName>
        <fullName evidence="3">Lipocalin-like domain-containing protein</fullName>
    </recommendedName>
</protein>
<reference evidence="1 2" key="1">
    <citation type="submission" date="2016-09" db="EMBL/GenBank/DDBJ databases">
        <title>Draft genome sequence for the type strain of Vulcanibacillus modesticaldus BR, a strictly anaerobic, moderately thermophilic, and nitrate-reducing bacterium from deep sea-hydrothermal vents of the Mid-Atlantic Ridge.</title>
        <authorList>
            <person name="Abin C.A."/>
            <person name="Hollibaugh J.T."/>
        </authorList>
    </citation>
    <scope>NUCLEOTIDE SEQUENCE [LARGE SCALE GENOMIC DNA]</scope>
    <source>
        <strain evidence="1 2">BR</strain>
    </source>
</reference>
<evidence type="ECO:0000313" key="1">
    <source>
        <dbReference type="EMBL" id="OEF98959.1"/>
    </source>
</evidence>
<dbReference type="AlphaFoldDB" id="A0A1D2YTE3"/>
<dbReference type="PROSITE" id="PS51257">
    <property type="entry name" value="PROKAR_LIPOPROTEIN"/>
    <property type="match status" value="1"/>
</dbReference>
<keyword evidence="2" id="KW-1185">Reference proteome</keyword>
<comment type="caution">
    <text evidence="1">The sequence shown here is derived from an EMBL/GenBank/DDBJ whole genome shotgun (WGS) entry which is preliminary data.</text>
</comment>